<evidence type="ECO:0000256" key="7">
    <source>
        <dbReference type="ARBA" id="ARBA00022989"/>
    </source>
</evidence>
<organism evidence="11 12">
    <name type="scientific">Bordetella genomosp. 8</name>
    <dbReference type="NCBI Taxonomy" id="1416806"/>
    <lineage>
        <taxon>Bacteria</taxon>
        <taxon>Pseudomonadati</taxon>
        <taxon>Pseudomonadota</taxon>
        <taxon>Betaproteobacteria</taxon>
        <taxon>Burkholderiales</taxon>
        <taxon>Alcaligenaceae</taxon>
        <taxon>Bordetella</taxon>
    </lineage>
</organism>
<dbReference type="CDD" id="cd06261">
    <property type="entry name" value="TM_PBP2"/>
    <property type="match status" value="1"/>
</dbReference>
<comment type="subcellular location">
    <subcellularLocation>
        <location evidence="1">Cell inner membrane</location>
        <topology evidence="1">Multi-pass membrane protein</topology>
    </subcellularLocation>
    <subcellularLocation>
        <location evidence="9">Cell membrane</location>
        <topology evidence="9">Multi-pass membrane protein</topology>
    </subcellularLocation>
</comment>
<keyword evidence="6" id="KW-0029">Amino-acid transport</keyword>
<keyword evidence="12" id="KW-1185">Reference proteome</keyword>
<dbReference type="InterPro" id="IPR010065">
    <property type="entry name" value="AA_ABC_transptr_permease_3TM"/>
</dbReference>
<keyword evidence="4" id="KW-1003">Cell membrane</keyword>
<evidence type="ECO:0000256" key="2">
    <source>
        <dbReference type="ARBA" id="ARBA00010072"/>
    </source>
</evidence>
<keyword evidence="7 9" id="KW-1133">Transmembrane helix</keyword>
<dbReference type="Pfam" id="PF00528">
    <property type="entry name" value="BPD_transp_1"/>
    <property type="match status" value="1"/>
</dbReference>
<dbReference type="STRING" id="1416806.CAL12_25505"/>
<dbReference type="NCBIfam" id="TIGR01726">
    <property type="entry name" value="HEQRo_perm_3TM"/>
    <property type="match status" value="1"/>
</dbReference>
<evidence type="ECO:0000259" key="10">
    <source>
        <dbReference type="PROSITE" id="PS50928"/>
    </source>
</evidence>
<feature type="transmembrane region" description="Helical" evidence="9">
    <location>
        <begin position="53"/>
        <end position="76"/>
    </location>
</feature>
<comment type="similarity">
    <text evidence="2">Belongs to the binding-protein-dependent transport system permease family. HisMQ subfamily.</text>
</comment>
<dbReference type="EMBL" id="CP021108">
    <property type="protein sequence ID" value="ARP83836.1"/>
    <property type="molecule type" value="Genomic_DNA"/>
</dbReference>
<dbReference type="PROSITE" id="PS50928">
    <property type="entry name" value="ABC_TM1"/>
    <property type="match status" value="1"/>
</dbReference>
<dbReference type="AlphaFoldDB" id="A0A1W6YRW0"/>
<dbReference type="InterPro" id="IPR000515">
    <property type="entry name" value="MetI-like"/>
</dbReference>
<accession>A0A1W6YRW0</accession>
<evidence type="ECO:0000256" key="3">
    <source>
        <dbReference type="ARBA" id="ARBA00022448"/>
    </source>
</evidence>
<dbReference type="Gene3D" id="1.10.3720.10">
    <property type="entry name" value="MetI-like"/>
    <property type="match status" value="1"/>
</dbReference>
<name>A0A1W6YRW0_9BORD</name>
<dbReference type="GO" id="GO:0006865">
    <property type="term" value="P:amino acid transport"/>
    <property type="evidence" value="ECO:0007669"/>
    <property type="project" value="UniProtKB-KW"/>
</dbReference>
<reference evidence="11 12" key="1">
    <citation type="submission" date="2017-05" db="EMBL/GenBank/DDBJ databases">
        <title>Complete and WGS of Bordetella genogroups.</title>
        <authorList>
            <person name="Spilker T."/>
            <person name="LiPuma J."/>
        </authorList>
    </citation>
    <scope>NUCLEOTIDE SEQUENCE [LARGE SCALE GENOMIC DNA]</scope>
    <source>
        <strain evidence="11 12">AU19157</strain>
    </source>
</reference>
<evidence type="ECO:0000313" key="11">
    <source>
        <dbReference type="EMBL" id="ARP83836.1"/>
    </source>
</evidence>
<evidence type="ECO:0000313" key="12">
    <source>
        <dbReference type="Proteomes" id="UP000194151"/>
    </source>
</evidence>
<evidence type="ECO:0000256" key="1">
    <source>
        <dbReference type="ARBA" id="ARBA00004429"/>
    </source>
</evidence>
<dbReference type="Proteomes" id="UP000194151">
    <property type="component" value="Chromosome"/>
</dbReference>
<evidence type="ECO:0000256" key="5">
    <source>
        <dbReference type="ARBA" id="ARBA00022692"/>
    </source>
</evidence>
<dbReference type="SUPFAM" id="SSF161098">
    <property type="entry name" value="MetI-like"/>
    <property type="match status" value="1"/>
</dbReference>
<keyword evidence="8 9" id="KW-0472">Membrane</keyword>
<dbReference type="PANTHER" id="PTHR30614:SF0">
    <property type="entry name" value="L-CYSTINE TRANSPORT SYSTEM PERMEASE PROTEIN TCYL"/>
    <property type="match status" value="1"/>
</dbReference>
<evidence type="ECO:0000256" key="8">
    <source>
        <dbReference type="ARBA" id="ARBA00023136"/>
    </source>
</evidence>
<protein>
    <recommendedName>
        <fullName evidence="10">ABC transmembrane type-1 domain-containing protein</fullName>
    </recommendedName>
</protein>
<gene>
    <name evidence="11" type="ORF">CAL12_25505</name>
</gene>
<dbReference type="GO" id="GO:0043190">
    <property type="term" value="C:ATP-binding cassette (ABC) transporter complex"/>
    <property type="evidence" value="ECO:0007669"/>
    <property type="project" value="InterPro"/>
</dbReference>
<keyword evidence="3 9" id="KW-0813">Transport</keyword>
<evidence type="ECO:0000256" key="6">
    <source>
        <dbReference type="ARBA" id="ARBA00022970"/>
    </source>
</evidence>
<dbReference type="PANTHER" id="PTHR30614">
    <property type="entry name" value="MEMBRANE COMPONENT OF AMINO ACID ABC TRANSPORTER"/>
    <property type="match status" value="1"/>
</dbReference>
<feature type="transmembrane region" description="Helical" evidence="9">
    <location>
        <begin position="20"/>
        <end position="41"/>
    </location>
</feature>
<dbReference type="GO" id="GO:0022857">
    <property type="term" value="F:transmembrane transporter activity"/>
    <property type="evidence" value="ECO:0007669"/>
    <property type="project" value="InterPro"/>
</dbReference>
<evidence type="ECO:0000256" key="4">
    <source>
        <dbReference type="ARBA" id="ARBA00022475"/>
    </source>
</evidence>
<dbReference type="InterPro" id="IPR035906">
    <property type="entry name" value="MetI-like_sf"/>
</dbReference>
<keyword evidence="5 9" id="KW-0812">Transmembrane</keyword>
<proteinExistence type="inferred from homology"/>
<feature type="domain" description="ABC transmembrane type-1" evidence="10">
    <location>
        <begin position="17"/>
        <end position="205"/>
    </location>
</feature>
<feature type="transmembrane region" description="Helical" evidence="9">
    <location>
        <begin position="187"/>
        <end position="205"/>
    </location>
</feature>
<sequence length="217" mass="23801">MDIDLMLSLLPDFGAGVLHTLGLVIAALAGGLSCGFIAHMLRETGRRPFVWLYWAYTVAWRGVPFLIHLFIVYFGLPSVGISLDPYAAAAITLSIYSGAYFAEIFRACWESIPAGQIEAAQVMGIDRRRIFRHIQLPQALRAAVPLVAHQTVLLVKESALASVITYPELTLTASRIVSAQFVYVEPYILLAGCYWLLALAIGRIGKLLARRLARGLA</sequence>
<dbReference type="InterPro" id="IPR043429">
    <property type="entry name" value="ArtM/GltK/GlnP/TcyL/YhdX-like"/>
</dbReference>
<dbReference type="KEGG" id="bgv:CAL12_25505"/>
<evidence type="ECO:0000256" key="9">
    <source>
        <dbReference type="RuleBase" id="RU363032"/>
    </source>
</evidence>